<evidence type="ECO:0000256" key="1">
    <source>
        <dbReference type="ARBA" id="ARBA00004651"/>
    </source>
</evidence>
<feature type="transmembrane region" description="Helical" evidence="7">
    <location>
        <begin position="222"/>
        <end position="241"/>
    </location>
</feature>
<accession>A0A7M1W5R2</accession>
<keyword evidence="4 7" id="KW-0812">Transmembrane</keyword>
<keyword evidence="3" id="KW-1003">Cell membrane</keyword>
<dbReference type="EMBL" id="MT898070">
    <property type="protein sequence ID" value="QOS17128.1"/>
    <property type="molecule type" value="Genomic_DNA"/>
</dbReference>
<dbReference type="PANTHER" id="PTHR40074">
    <property type="entry name" value="O-ACETYLTRANSFERASE WECH"/>
    <property type="match status" value="1"/>
</dbReference>
<feature type="transmembrane region" description="Helical" evidence="7">
    <location>
        <begin position="162"/>
        <end position="185"/>
    </location>
</feature>
<dbReference type="EMBL" id="MT898354">
    <property type="protein sequence ID" value="QOS27640.1"/>
    <property type="molecule type" value="Genomic_DNA"/>
</dbReference>
<comment type="similarity">
    <text evidence="2">Belongs to the acyltransferase 3 family.</text>
</comment>
<evidence type="ECO:0000313" key="15">
    <source>
        <dbReference type="EMBL" id="QOS17718.1"/>
    </source>
</evidence>
<dbReference type="EMBL" id="MT898316">
    <property type="protein sequence ID" value="QOS26211.1"/>
    <property type="molecule type" value="Genomic_DNA"/>
</dbReference>
<evidence type="ECO:0000313" key="23">
    <source>
        <dbReference type="EMBL" id="QOS23247.1"/>
    </source>
</evidence>
<evidence type="ECO:0000313" key="29">
    <source>
        <dbReference type="EMBL" id="QOS27948.1"/>
    </source>
</evidence>
<evidence type="ECO:0000313" key="22">
    <source>
        <dbReference type="EMBL" id="QOS23091.1"/>
    </source>
</evidence>
<dbReference type="EMBL" id="MT898260">
    <property type="protein sequence ID" value="QOS24093.1"/>
    <property type="molecule type" value="Genomic_DNA"/>
</dbReference>
<dbReference type="EMBL" id="MT898063">
    <property type="protein sequence ID" value="QOS16896.1"/>
    <property type="molecule type" value="Genomic_DNA"/>
</dbReference>
<dbReference type="AlphaFoldDB" id="A0A7M1W5R2"/>
<dbReference type="EMBL" id="MT898236">
    <property type="protein sequence ID" value="QOS23247.1"/>
    <property type="molecule type" value="Genomic_DNA"/>
</dbReference>
<evidence type="ECO:0000313" key="32">
    <source>
        <dbReference type="EMBL" id="QOS30066.1"/>
    </source>
</evidence>
<evidence type="ECO:0000313" key="27">
    <source>
        <dbReference type="EMBL" id="QOS26646.1"/>
    </source>
</evidence>
<proteinExistence type="inferred from homology"/>
<name>A0A7M1W5R2_VIBPH</name>
<dbReference type="EMBL" id="MT898175">
    <property type="protein sequence ID" value="QOS20989.1"/>
    <property type="molecule type" value="Genomic_DNA"/>
</dbReference>
<gene>
    <name evidence="16" type="ORF">VP233_00010</name>
    <name evidence="27" type="ORF">VP276_00010</name>
    <name evidence="29" type="ORF">VP278_00010</name>
    <name evidence="31" type="ORF">VP280_00010</name>
    <name evidence="24" type="ORF">VP281_00010</name>
    <name evidence="14" type="ORF">VP282_00010</name>
    <name evidence="25" type="ORF">VP289_00010</name>
    <name evidence="22" type="ORF">VP290_00010</name>
    <name evidence="10" type="ORF">VP291_00010</name>
    <name evidence="20" type="ORF">VP292_00010</name>
    <name evidence="12" type="ORF">VP294_00010</name>
    <name evidence="17" type="ORF">VP295_00010</name>
    <name evidence="23" type="ORF">VP297_00010</name>
    <name evidence="32" type="ORF">VP299_00010</name>
    <name evidence="9" type="ORF">VP29_00010</name>
    <name evidence="21" type="ORF">VP327_00010</name>
    <name evidence="18" type="ORF">VP329_00010</name>
    <name evidence="26" type="ORF">VP330_00010</name>
    <name evidence="11" type="ORF">VP332_00010</name>
    <name evidence="30" type="ORF">VP334_00010</name>
    <name evidence="15" type="ORF">VP335_00010</name>
    <name evidence="19" type="ORF">VP347_00010</name>
    <name evidence="28" type="ORF">VP381_00010</name>
    <name evidence="13" type="ORF">VP416_00010</name>
</gene>
<dbReference type="EMBL" id="MT898317">
    <property type="protein sequence ID" value="QOS26240.1"/>
    <property type="molecule type" value="Genomic_DNA"/>
</dbReference>
<evidence type="ECO:0000313" key="18">
    <source>
        <dbReference type="EMBL" id="QOS20188.1"/>
    </source>
</evidence>
<evidence type="ECO:0000313" key="21">
    <source>
        <dbReference type="EMBL" id="QOS22363.1"/>
    </source>
</evidence>
<evidence type="ECO:0000256" key="7">
    <source>
        <dbReference type="SAM" id="Phobius"/>
    </source>
</evidence>
<feature type="transmembrane region" description="Helical" evidence="7">
    <location>
        <begin position="129"/>
        <end position="150"/>
    </location>
</feature>
<dbReference type="EMBL" id="MT898077">
    <property type="protein sequence ID" value="QOS17381.1"/>
    <property type="molecule type" value="Genomic_DNA"/>
</dbReference>
<feature type="transmembrane region" description="Helical" evidence="7">
    <location>
        <begin position="278"/>
        <end position="300"/>
    </location>
</feature>
<evidence type="ECO:0000313" key="28">
    <source>
        <dbReference type="EMBL" id="QOS27640.1"/>
    </source>
</evidence>
<dbReference type="EMBL" id="MT898411">
    <property type="protein sequence ID" value="QOS29828.1"/>
    <property type="molecule type" value="Genomic_DNA"/>
</dbReference>
<feature type="transmembrane region" description="Helical" evidence="7">
    <location>
        <begin position="88"/>
        <end position="109"/>
    </location>
</feature>
<evidence type="ECO:0000313" key="10">
    <source>
        <dbReference type="EMBL" id="QOS16155.1"/>
    </source>
</evidence>
<comment type="subcellular location">
    <subcellularLocation>
        <location evidence="1">Cell membrane</location>
        <topology evidence="1">Multi-pass membrane protein</topology>
    </subcellularLocation>
</comment>
<evidence type="ECO:0000256" key="5">
    <source>
        <dbReference type="ARBA" id="ARBA00022989"/>
    </source>
</evidence>
<evidence type="ECO:0000313" key="9">
    <source>
        <dbReference type="EMBL" id="QOS15247.1"/>
    </source>
</evidence>
<evidence type="ECO:0000313" key="26">
    <source>
        <dbReference type="EMBL" id="QOS26240.1"/>
    </source>
</evidence>
<evidence type="ECO:0000313" key="14">
    <source>
        <dbReference type="EMBL" id="QOS17381.1"/>
    </source>
</evidence>
<sequence>MKINDIFLRITLLRFPLIIFVIMLHANATVYPVTNFGLEYYIRNYLSNSMASIAVPLFFTISGYLFFQSFEFSWYNYINKIKKRTSSLFIPYVFWNAMVLIVFLCVQNIPELSHFLSGQNKNILDYNVFDFINAFVGIGGYPIAYHFWFIRDLIFLVILSPILYIAISKFKFMSISVPLFLWLFFENKFSFILIKPLLFFVLGGWASYWFKEKIISFIDEHFKITLFLFFISSNMNVITIGQSFHEIIHNLNIILGIKMVLSICKFAKDRVTLKLNDLSHMSFFVFALHEPLLTVCSRIFGKIFNHNILSTYIGPVIATIFICYFVHTILNRIAPNFLNVISGGR</sequence>
<dbReference type="EMBL" id="MT898019">
    <property type="protein sequence ID" value="QOS15247.1"/>
    <property type="molecule type" value="Genomic_DNA"/>
</dbReference>
<dbReference type="GO" id="GO:0005886">
    <property type="term" value="C:plasma membrane"/>
    <property type="evidence" value="ECO:0007669"/>
    <property type="project" value="UniProtKB-SubCell"/>
</dbReference>
<evidence type="ECO:0000313" key="24">
    <source>
        <dbReference type="EMBL" id="QOS24093.1"/>
    </source>
</evidence>
<feature type="transmembrane region" description="Helical" evidence="7">
    <location>
        <begin position="191"/>
        <end position="210"/>
    </location>
</feature>
<evidence type="ECO:0000313" key="11">
    <source>
        <dbReference type="EMBL" id="QOS16896.1"/>
    </source>
</evidence>
<organism evidence="21">
    <name type="scientific">Vibrio parahaemolyticus</name>
    <dbReference type="NCBI Taxonomy" id="670"/>
    <lineage>
        <taxon>Bacteria</taxon>
        <taxon>Pseudomonadati</taxon>
        <taxon>Pseudomonadota</taxon>
        <taxon>Gammaproteobacteria</taxon>
        <taxon>Vibrionales</taxon>
        <taxon>Vibrionaceae</taxon>
        <taxon>Vibrio</taxon>
    </lineage>
</organism>
<dbReference type="EMBL" id="MT898192">
    <property type="protein sequence ID" value="QOS21591.1"/>
    <property type="molecule type" value="Genomic_DNA"/>
</dbReference>
<dbReference type="EMBL" id="MT898153">
    <property type="protein sequence ID" value="QOS20188.1"/>
    <property type="molecule type" value="Genomic_DNA"/>
</dbReference>
<dbReference type="RefSeq" id="WP_029854728.1">
    <property type="nucleotide sequence ID" value="NZ_CANUIK010000002.1"/>
</dbReference>
<dbReference type="EMBL" id="MT898362">
    <property type="protein sequence ID" value="QOS27948.1"/>
    <property type="molecule type" value="Genomic_DNA"/>
</dbReference>
<dbReference type="EMBL" id="MT898068">
    <property type="protein sequence ID" value="QOS17062.1"/>
    <property type="molecule type" value="Genomic_DNA"/>
</dbReference>
<feature type="transmembrane region" description="Helical" evidence="7">
    <location>
        <begin position="12"/>
        <end position="33"/>
    </location>
</feature>
<feature type="domain" description="Acyltransferase 3" evidence="8">
    <location>
        <begin position="9"/>
        <end position="325"/>
    </location>
</feature>
<dbReference type="EMBL" id="MT898212">
    <property type="protein sequence ID" value="QOS22363.1"/>
    <property type="molecule type" value="Genomic_DNA"/>
</dbReference>
<evidence type="ECO:0000313" key="12">
    <source>
        <dbReference type="EMBL" id="QOS17062.1"/>
    </source>
</evidence>
<protein>
    <recommendedName>
        <fullName evidence="8">Acyltransferase 3 domain-containing protein</fullName>
    </recommendedName>
</protein>
<evidence type="ECO:0000313" key="13">
    <source>
        <dbReference type="EMBL" id="QOS17128.1"/>
    </source>
</evidence>
<evidence type="ECO:0000313" key="19">
    <source>
        <dbReference type="EMBL" id="QOS20989.1"/>
    </source>
</evidence>
<evidence type="ECO:0000256" key="4">
    <source>
        <dbReference type="ARBA" id="ARBA00022692"/>
    </source>
</evidence>
<evidence type="ECO:0000256" key="6">
    <source>
        <dbReference type="ARBA" id="ARBA00023136"/>
    </source>
</evidence>
<dbReference type="EMBL" id="MT898232">
    <property type="protein sequence ID" value="QOS23091.1"/>
    <property type="molecule type" value="Genomic_DNA"/>
</dbReference>
<evidence type="ECO:0000259" key="8">
    <source>
        <dbReference type="Pfam" id="PF01757"/>
    </source>
</evidence>
<keyword evidence="5 7" id="KW-1133">Transmembrane helix</keyword>
<dbReference type="EMBL" id="MT898109">
    <property type="protein sequence ID" value="QOS18561.1"/>
    <property type="molecule type" value="Genomic_DNA"/>
</dbReference>
<dbReference type="PANTHER" id="PTHR40074:SF2">
    <property type="entry name" value="O-ACETYLTRANSFERASE WECH"/>
    <property type="match status" value="1"/>
</dbReference>
<dbReference type="EMBL" id="MT898412">
    <property type="protein sequence ID" value="QOS29857.1"/>
    <property type="molecule type" value="Genomic_DNA"/>
</dbReference>
<dbReference type="InterPro" id="IPR002656">
    <property type="entry name" value="Acyl_transf_3_dom"/>
</dbReference>
<evidence type="ECO:0000313" key="31">
    <source>
        <dbReference type="EMBL" id="QOS29857.1"/>
    </source>
</evidence>
<evidence type="ECO:0000313" key="17">
    <source>
        <dbReference type="EMBL" id="QOS19935.1"/>
    </source>
</evidence>
<feature type="transmembrane region" description="Helical" evidence="7">
    <location>
        <begin position="45"/>
        <end position="67"/>
    </location>
</feature>
<dbReference type="GO" id="GO:0009246">
    <property type="term" value="P:enterobacterial common antigen biosynthetic process"/>
    <property type="evidence" value="ECO:0007669"/>
    <property type="project" value="TreeGrafter"/>
</dbReference>
<evidence type="ECO:0000256" key="2">
    <source>
        <dbReference type="ARBA" id="ARBA00007400"/>
    </source>
</evidence>
<feature type="transmembrane region" description="Helical" evidence="7">
    <location>
        <begin position="312"/>
        <end position="330"/>
    </location>
</feature>
<evidence type="ECO:0000313" key="16">
    <source>
        <dbReference type="EMBL" id="QOS18561.1"/>
    </source>
</evidence>
<evidence type="ECO:0000313" key="30">
    <source>
        <dbReference type="EMBL" id="QOS29828.1"/>
    </source>
</evidence>
<dbReference type="EMBL" id="MT898086">
    <property type="protein sequence ID" value="QOS17718.1"/>
    <property type="molecule type" value="Genomic_DNA"/>
</dbReference>
<dbReference type="EMBL" id="MT898418">
    <property type="protein sequence ID" value="QOS30066.1"/>
    <property type="molecule type" value="Genomic_DNA"/>
</dbReference>
<dbReference type="Pfam" id="PF01757">
    <property type="entry name" value="Acyl_transf_3"/>
    <property type="match status" value="1"/>
</dbReference>
<evidence type="ECO:0000313" key="25">
    <source>
        <dbReference type="EMBL" id="QOS26211.1"/>
    </source>
</evidence>
<keyword evidence="6 7" id="KW-0472">Membrane</keyword>
<reference evidence="21" key="1">
    <citation type="submission" date="2020-08" db="EMBL/GenBank/DDBJ databases">
        <title>Genetic structure, function and evolution of capsule biosynthesis loci in Vibrio parahaemolyticus.</title>
        <authorList>
            <person name="Li L."/>
            <person name="Bian S."/>
        </authorList>
    </citation>
    <scope>NUCLEOTIDE SEQUENCE</scope>
    <source>
        <strain evidence="16">VP233</strain>
        <strain evidence="27">VP276</strain>
        <strain evidence="29">VP278</strain>
        <strain evidence="31">VP280</strain>
        <strain evidence="24">VP281</strain>
        <strain evidence="14">VP282</strain>
        <strain evidence="25">VP289</strain>
        <strain evidence="9">VP29</strain>
        <strain evidence="22">VP290</strain>
        <strain evidence="10">VP291</strain>
        <strain evidence="20">VP292</strain>
        <strain evidence="12">VP294</strain>
        <strain evidence="17">VP295</strain>
        <strain evidence="23">VP297</strain>
        <strain evidence="32">VP299</strain>
        <strain evidence="21">VP327</strain>
        <strain evidence="18">VP329</strain>
        <strain evidence="26">VP330</strain>
        <strain evidence="11">VP332</strain>
        <strain evidence="30">VP334</strain>
        <strain evidence="15">VP335</strain>
        <strain evidence="19">VP347</strain>
        <strain evidence="28">VP381</strain>
        <strain evidence="13">VP416</strain>
    </source>
</reference>
<dbReference type="EMBL" id="MT898043">
    <property type="protein sequence ID" value="QOS16155.1"/>
    <property type="molecule type" value="Genomic_DNA"/>
</dbReference>
<evidence type="ECO:0000256" key="3">
    <source>
        <dbReference type="ARBA" id="ARBA00022475"/>
    </source>
</evidence>
<evidence type="ECO:0000313" key="20">
    <source>
        <dbReference type="EMBL" id="QOS21591.1"/>
    </source>
</evidence>
<dbReference type="EMBL" id="MT898328">
    <property type="protein sequence ID" value="QOS26646.1"/>
    <property type="molecule type" value="Genomic_DNA"/>
</dbReference>
<dbReference type="GO" id="GO:0016413">
    <property type="term" value="F:O-acetyltransferase activity"/>
    <property type="evidence" value="ECO:0007669"/>
    <property type="project" value="TreeGrafter"/>
</dbReference>
<dbReference type="EMBL" id="MT898146">
    <property type="protein sequence ID" value="QOS19935.1"/>
    <property type="molecule type" value="Genomic_DNA"/>
</dbReference>